<accession>A0AAW0TTQ3</accession>
<dbReference type="EMBL" id="JARAKH010000026">
    <property type="protein sequence ID" value="KAK8389962.1"/>
    <property type="molecule type" value="Genomic_DNA"/>
</dbReference>
<evidence type="ECO:0000256" key="3">
    <source>
        <dbReference type="ARBA" id="ARBA00022692"/>
    </source>
</evidence>
<dbReference type="Pfam" id="PF00860">
    <property type="entry name" value="Xan_ur_permease"/>
    <property type="match status" value="1"/>
</dbReference>
<reference evidence="7 8" key="1">
    <citation type="submission" date="2023-03" db="EMBL/GenBank/DDBJ databases">
        <title>High-quality genome of Scylla paramamosain provides insights in environmental adaptation.</title>
        <authorList>
            <person name="Zhang L."/>
        </authorList>
    </citation>
    <scope>NUCLEOTIDE SEQUENCE [LARGE SCALE GENOMIC DNA]</scope>
    <source>
        <strain evidence="7">LZ_2023a</strain>
        <tissue evidence="7">Muscle</tissue>
    </source>
</reference>
<proteinExistence type="inferred from homology"/>
<dbReference type="GO" id="GO:0022857">
    <property type="term" value="F:transmembrane transporter activity"/>
    <property type="evidence" value="ECO:0007669"/>
    <property type="project" value="InterPro"/>
</dbReference>
<dbReference type="InterPro" id="IPR006043">
    <property type="entry name" value="NCS2"/>
</dbReference>
<comment type="subcellular location">
    <subcellularLocation>
        <location evidence="1">Membrane</location>
        <topology evidence="1">Multi-pass membrane protein</topology>
    </subcellularLocation>
</comment>
<evidence type="ECO:0008006" key="9">
    <source>
        <dbReference type="Google" id="ProtNLM"/>
    </source>
</evidence>
<organism evidence="7 8">
    <name type="scientific">Scylla paramamosain</name>
    <name type="common">Mud crab</name>
    <dbReference type="NCBI Taxonomy" id="85552"/>
    <lineage>
        <taxon>Eukaryota</taxon>
        <taxon>Metazoa</taxon>
        <taxon>Ecdysozoa</taxon>
        <taxon>Arthropoda</taxon>
        <taxon>Crustacea</taxon>
        <taxon>Multicrustacea</taxon>
        <taxon>Malacostraca</taxon>
        <taxon>Eumalacostraca</taxon>
        <taxon>Eucarida</taxon>
        <taxon>Decapoda</taxon>
        <taxon>Pleocyemata</taxon>
        <taxon>Brachyura</taxon>
        <taxon>Eubrachyura</taxon>
        <taxon>Portunoidea</taxon>
        <taxon>Portunidae</taxon>
        <taxon>Portuninae</taxon>
        <taxon>Scylla</taxon>
    </lineage>
</organism>
<feature type="transmembrane region" description="Helical" evidence="6">
    <location>
        <begin position="502"/>
        <end position="520"/>
    </location>
</feature>
<feature type="transmembrane region" description="Helical" evidence="6">
    <location>
        <begin position="406"/>
        <end position="428"/>
    </location>
</feature>
<gene>
    <name evidence="7" type="ORF">O3P69_012880</name>
</gene>
<sequence length="601" mass="65906">MHITSFEMEGIGEMKVDVEASEEQKRRKTEVAKSREVLVEDAPHSRLLYSLEDIPPWYTCLALGIQHFLMMVESTVSIPYLLTPVMCMVATDPARGAIASTIIFVSGVVTLLQTTFGVRLPIVQGGTHGFLSPILAILALMPCPPENEILELDLDDRRDLWQSRMQQVQGAICVASLFQVVIGFTGVVGILLRWITPLVIVPTITLIGFSLFQVAANKASSHWGISALTVGLLILFSQYLGNVALPWFSYSRGRGFTRTKVFVFKLFPVILAVALSWGLCWLLTYLEVLPEDSHARTDLRTNMLYEAPWFRLPYPCQWGMPSVSVAGVMGVLAGVVASVVESIGDYYACARLSEAPAPPKHAINRGIWMEGIGCVLAGLFGTGSGTTSYSQNVGAIGVTKVGSRRVVQYSAAVMLVCGVVGKVGALFITVPEPIIGGIFIVVFGMITAVGISNVQYVDLNSSRNLFVLGFSLFFGLALPMWMQKPENSAIIKTSLPILDQVLSVLLRTSMFVGGFLGFFLDNTIPGTEEERGLVKWKAMLEKKQTGNEESVVDTSCYDLPFGMERIRKWGWTRFVPVLPTFAGWKAITRKYSLSPSKCSKI</sequence>
<evidence type="ECO:0000313" key="8">
    <source>
        <dbReference type="Proteomes" id="UP001487740"/>
    </source>
</evidence>
<evidence type="ECO:0000313" key="7">
    <source>
        <dbReference type="EMBL" id="KAK8389962.1"/>
    </source>
</evidence>
<keyword evidence="5 6" id="KW-0472">Membrane</keyword>
<name>A0AAW0TTQ3_SCYPA</name>
<dbReference type="Proteomes" id="UP001487740">
    <property type="component" value="Unassembled WGS sequence"/>
</dbReference>
<feature type="transmembrane region" description="Helical" evidence="6">
    <location>
        <begin position="94"/>
        <end position="116"/>
    </location>
</feature>
<evidence type="ECO:0000256" key="2">
    <source>
        <dbReference type="ARBA" id="ARBA00008821"/>
    </source>
</evidence>
<feature type="transmembrane region" description="Helical" evidence="6">
    <location>
        <begin position="434"/>
        <end position="453"/>
    </location>
</feature>
<keyword evidence="4 6" id="KW-1133">Transmembrane helix</keyword>
<feature type="transmembrane region" description="Helical" evidence="6">
    <location>
        <begin position="261"/>
        <end position="286"/>
    </location>
</feature>
<comment type="similarity">
    <text evidence="2">Belongs to the nucleobase:cation symporter-2 (NCS2) (TC 2.A.40) family.</text>
</comment>
<protein>
    <recommendedName>
        <fullName evidence="9">Solute carrier family 23 member 2</fullName>
    </recommendedName>
</protein>
<dbReference type="AlphaFoldDB" id="A0AAW0TTQ3"/>
<dbReference type="GO" id="GO:0016020">
    <property type="term" value="C:membrane"/>
    <property type="evidence" value="ECO:0007669"/>
    <property type="project" value="UniProtKB-SubCell"/>
</dbReference>
<keyword evidence="8" id="KW-1185">Reference proteome</keyword>
<keyword evidence="3 6" id="KW-0812">Transmembrane</keyword>
<feature type="transmembrane region" description="Helical" evidence="6">
    <location>
        <begin position="465"/>
        <end position="482"/>
    </location>
</feature>
<evidence type="ECO:0000256" key="4">
    <source>
        <dbReference type="ARBA" id="ARBA00022989"/>
    </source>
</evidence>
<dbReference type="PANTHER" id="PTHR11119">
    <property type="entry name" value="XANTHINE-URACIL / VITAMIN C PERMEASE FAMILY MEMBER"/>
    <property type="match status" value="1"/>
</dbReference>
<evidence type="ECO:0000256" key="6">
    <source>
        <dbReference type="SAM" id="Phobius"/>
    </source>
</evidence>
<evidence type="ECO:0000256" key="1">
    <source>
        <dbReference type="ARBA" id="ARBA00004141"/>
    </source>
</evidence>
<comment type="caution">
    <text evidence="7">The sequence shown here is derived from an EMBL/GenBank/DDBJ whole genome shotgun (WGS) entry which is preliminary data.</text>
</comment>
<feature type="transmembrane region" description="Helical" evidence="6">
    <location>
        <begin position="198"/>
        <end position="216"/>
    </location>
</feature>
<feature type="transmembrane region" description="Helical" evidence="6">
    <location>
        <begin position="223"/>
        <end position="241"/>
    </location>
</feature>
<feature type="transmembrane region" description="Helical" evidence="6">
    <location>
        <begin position="168"/>
        <end position="192"/>
    </location>
</feature>
<evidence type="ECO:0000256" key="5">
    <source>
        <dbReference type="ARBA" id="ARBA00023136"/>
    </source>
</evidence>